<dbReference type="Pfam" id="PF13177">
    <property type="entry name" value="DNA_pol3_delta2"/>
    <property type="match status" value="1"/>
</dbReference>
<dbReference type="AlphaFoldDB" id="A0A2I1K4C1"/>
<dbReference type="OrthoDB" id="9810148at2"/>
<name>A0A2I1K4C1_9LACT</name>
<evidence type="ECO:0000313" key="2">
    <source>
        <dbReference type="Proteomes" id="UP000234384"/>
    </source>
</evidence>
<dbReference type="SUPFAM" id="SSF52540">
    <property type="entry name" value="P-loop containing nucleoside triphosphate hydrolases"/>
    <property type="match status" value="1"/>
</dbReference>
<organism evidence="1 2">
    <name type="scientific">Falseniella ignava</name>
    <dbReference type="NCBI Taxonomy" id="137730"/>
    <lineage>
        <taxon>Bacteria</taxon>
        <taxon>Bacillati</taxon>
        <taxon>Bacillota</taxon>
        <taxon>Bacilli</taxon>
        <taxon>Lactobacillales</taxon>
        <taxon>Aerococcaceae</taxon>
        <taxon>Falseniella</taxon>
    </lineage>
</organism>
<dbReference type="PANTHER" id="PTHR11669">
    <property type="entry name" value="REPLICATION FACTOR C / DNA POLYMERASE III GAMMA-TAU SUBUNIT"/>
    <property type="match status" value="1"/>
</dbReference>
<dbReference type="Proteomes" id="UP000234384">
    <property type="component" value="Unassembled WGS sequence"/>
</dbReference>
<comment type="caution">
    <text evidence="1">The sequence shown here is derived from an EMBL/GenBank/DDBJ whole genome shotgun (WGS) entry which is preliminary data.</text>
</comment>
<protein>
    <recommendedName>
        <fullName evidence="3">DNA polymerase III subunit delta</fullName>
    </recommendedName>
</protein>
<dbReference type="PANTHER" id="PTHR11669:SF8">
    <property type="entry name" value="DNA POLYMERASE III SUBUNIT DELTA"/>
    <property type="match status" value="1"/>
</dbReference>
<dbReference type="GO" id="GO:0006261">
    <property type="term" value="P:DNA-templated DNA replication"/>
    <property type="evidence" value="ECO:0007669"/>
    <property type="project" value="TreeGrafter"/>
</dbReference>
<dbReference type="EMBL" id="PKHE01000002">
    <property type="protein sequence ID" value="PKY90500.1"/>
    <property type="molecule type" value="Genomic_DNA"/>
</dbReference>
<dbReference type="RefSeq" id="WP_101953736.1">
    <property type="nucleotide sequence ID" value="NZ_PKHE01000002.1"/>
</dbReference>
<evidence type="ECO:0000313" key="1">
    <source>
        <dbReference type="EMBL" id="PKY90500.1"/>
    </source>
</evidence>
<gene>
    <name evidence="1" type="ORF">CYJ57_01155</name>
</gene>
<dbReference type="Gene3D" id="3.40.50.300">
    <property type="entry name" value="P-loop containing nucleotide triphosphate hydrolases"/>
    <property type="match status" value="1"/>
</dbReference>
<dbReference type="InterPro" id="IPR050238">
    <property type="entry name" value="DNA_Rep/Repair_Clamp_Loader"/>
</dbReference>
<dbReference type="InterPro" id="IPR027417">
    <property type="entry name" value="P-loop_NTPase"/>
</dbReference>
<sequence>MQEQAITQYLYHLVETGQLAHAYALTGSHYPSKQQVVVSLIQALVCTNKTSQGEPCHHCDACLRAKNGQIADVYTLKPAGTVIKVDQVRQINEWLATKPLETYFKLVVIEQAETLNLNAANGMLKLLEEPDPHRYLLLMVPEMSDLLPTIQSRLQELPIPVPTSAQQVADWRAQGVSEFHGRLWSALPDQVADYWMAEYDEAAVDQWIKALDRFYQYLYTGNDQGIVYIQTRLKKQLDSRWCRVSLDYLIGFNYQVMNALTGADAPSYYAVEQLIQSNGAKLHQVLCLNDLLLEAMERLEANVSAQLTLERLVLRAEDALANHNV</sequence>
<evidence type="ECO:0008006" key="3">
    <source>
        <dbReference type="Google" id="ProtNLM"/>
    </source>
</evidence>
<reference evidence="1 2" key="1">
    <citation type="submission" date="2017-12" db="EMBL/GenBank/DDBJ databases">
        <title>Phylogenetic diversity of female urinary microbiome.</title>
        <authorList>
            <person name="Thomas-White K."/>
            <person name="Wolfe A.J."/>
        </authorList>
    </citation>
    <scope>NUCLEOTIDE SEQUENCE [LARGE SCALE GENOMIC DNA]</scope>
    <source>
        <strain evidence="1 2">UMB0898</strain>
    </source>
</reference>
<accession>A0A2I1K4C1</accession>
<proteinExistence type="predicted"/>